<evidence type="ECO:0000313" key="3">
    <source>
        <dbReference type="WBParaSite" id="SVE_0223500.1"/>
    </source>
</evidence>
<feature type="chain" id="PRO_5005329233" evidence="1">
    <location>
        <begin position="23"/>
        <end position="103"/>
    </location>
</feature>
<dbReference type="AlphaFoldDB" id="A0A0K0F0C1"/>
<evidence type="ECO:0000313" key="2">
    <source>
        <dbReference type="Proteomes" id="UP000035680"/>
    </source>
</evidence>
<keyword evidence="2" id="KW-1185">Reference proteome</keyword>
<keyword evidence="1" id="KW-0732">Signal</keyword>
<evidence type="ECO:0000256" key="1">
    <source>
        <dbReference type="SAM" id="SignalP"/>
    </source>
</evidence>
<reference evidence="2" key="1">
    <citation type="submission" date="2014-07" db="EMBL/GenBank/DDBJ databases">
        <authorList>
            <person name="Martin A.A"/>
            <person name="De Silva N."/>
        </authorList>
    </citation>
    <scope>NUCLEOTIDE SEQUENCE</scope>
</reference>
<organism evidence="2 3">
    <name type="scientific">Strongyloides venezuelensis</name>
    <name type="common">Threadworm</name>
    <dbReference type="NCBI Taxonomy" id="75913"/>
    <lineage>
        <taxon>Eukaryota</taxon>
        <taxon>Metazoa</taxon>
        <taxon>Ecdysozoa</taxon>
        <taxon>Nematoda</taxon>
        <taxon>Chromadorea</taxon>
        <taxon>Rhabditida</taxon>
        <taxon>Tylenchina</taxon>
        <taxon>Panagrolaimomorpha</taxon>
        <taxon>Strongyloidoidea</taxon>
        <taxon>Strongyloididae</taxon>
        <taxon>Strongyloides</taxon>
    </lineage>
</organism>
<dbReference type="Proteomes" id="UP000035680">
    <property type="component" value="Unassembled WGS sequence"/>
</dbReference>
<accession>A0A0K0F0C1</accession>
<proteinExistence type="predicted"/>
<dbReference type="WBParaSite" id="SVE_0223500.1">
    <property type="protein sequence ID" value="SVE_0223500.1"/>
    <property type="gene ID" value="SVE_0223500"/>
</dbReference>
<sequence length="103" mass="11316">MNSGKPSTGTLTCAIILIIALAVENQKLFWTPPLPVDVPLSIEIPENDIPYTCPKKTKDGEISLLLKPVDVCNPLPNIISNSLNYYLPQKSSTLLDFVENSTF</sequence>
<reference evidence="3" key="2">
    <citation type="submission" date="2015-08" db="UniProtKB">
        <authorList>
            <consortium name="WormBaseParasite"/>
        </authorList>
    </citation>
    <scope>IDENTIFICATION</scope>
</reference>
<name>A0A0K0F0C1_STRVS</name>
<feature type="signal peptide" evidence="1">
    <location>
        <begin position="1"/>
        <end position="22"/>
    </location>
</feature>
<protein>
    <submittedName>
        <fullName evidence="3">Chemokine vCXCL1</fullName>
    </submittedName>
</protein>